<dbReference type="Pfam" id="PF20578">
    <property type="entry name" value="aBig_2"/>
    <property type="match status" value="2"/>
</dbReference>
<dbReference type="Pfam" id="PF04616">
    <property type="entry name" value="Glyco_hydro_43"/>
    <property type="match status" value="1"/>
</dbReference>
<evidence type="ECO:0000256" key="4">
    <source>
        <dbReference type="ARBA" id="ARBA00023295"/>
    </source>
</evidence>
<keyword evidence="3" id="KW-0378">Hydrolase</keyword>
<keyword evidence="9" id="KW-1185">Reference proteome</keyword>
<reference evidence="8" key="1">
    <citation type="journal article" date="2014" name="Int. J. Syst. Evol. Microbiol.">
        <title>Complete genome sequence of Corynebacterium casei LMG S-19264T (=DSM 44701T), isolated from a smear-ripened cheese.</title>
        <authorList>
            <consortium name="US DOE Joint Genome Institute (JGI-PGF)"/>
            <person name="Walter F."/>
            <person name="Albersmeier A."/>
            <person name="Kalinowski J."/>
            <person name="Ruckert C."/>
        </authorList>
    </citation>
    <scope>NUCLEOTIDE SEQUENCE</scope>
    <source>
        <strain evidence="8">VKM Ac-1940</strain>
    </source>
</reference>
<dbReference type="InterPro" id="IPR046780">
    <property type="entry name" value="aBig_2"/>
</dbReference>
<protein>
    <recommendedName>
        <fullName evidence="10">Family 43 glycosylhydrolase</fullName>
    </recommendedName>
</protein>
<accession>A0A9W6HMD8</accession>
<organism evidence="8 9">
    <name type="scientific">Microbacterium dextranolyticum</name>
    <dbReference type="NCBI Taxonomy" id="36806"/>
    <lineage>
        <taxon>Bacteria</taxon>
        <taxon>Bacillati</taxon>
        <taxon>Actinomycetota</taxon>
        <taxon>Actinomycetes</taxon>
        <taxon>Micrococcales</taxon>
        <taxon>Microbacteriaceae</taxon>
        <taxon>Microbacterium</taxon>
    </lineage>
</organism>
<dbReference type="GO" id="GO:0005975">
    <property type="term" value="P:carbohydrate metabolic process"/>
    <property type="evidence" value="ECO:0007669"/>
    <property type="project" value="InterPro"/>
</dbReference>
<dbReference type="Pfam" id="PF07532">
    <property type="entry name" value="Big_4"/>
    <property type="match status" value="1"/>
</dbReference>
<comment type="caution">
    <text evidence="8">The sequence shown here is derived from an EMBL/GenBank/DDBJ whole genome shotgun (WGS) entry which is preliminary data.</text>
</comment>
<keyword evidence="4" id="KW-0326">Glycosidase</keyword>
<keyword evidence="2 5" id="KW-0732">Signal</keyword>
<feature type="domain" description="Atrophied bacterial Ig" evidence="7">
    <location>
        <begin position="267"/>
        <end position="353"/>
    </location>
</feature>
<feature type="domain" description="Bacterial Ig-like" evidence="6">
    <location>
        <begin position="633"/>
        <end position="683"/>
    </location>
</feature>
<dbReference type="Proteomes" id="UP001142291">
    <property type="component" value="Unassembled WGS sequence"/>
</dbReference>
<dbReference type="Gene3D" id="2.60.120.200">
    <property type="match status" value="1"/>
</dbReference>
<name>A0A9W6HMD8_9MICO</name>
<dbReference type="EMBL" id="BSER01000007">
    <property type="protein sequence ID" value="GLJ95064.1"/>
    <property type="molecule type" value="Genomic_DNA"/>
</dbReference>
<dbReference type="Pfam" id="PF13385">
    <property type="entry name" value="Laminin_G_3"/>
    <property type="match status" value="1"/>
</dbReference>
<evidence type="ECO:0008006" key="10">
    <source>
        <dbReference type="Google" id="ProtNLM"/>
    </source>
</evidence>
<evidence type="ECO:0000256" key="5">
    <source>
        <dbReference type="SAM" id="SignalP"/>
    </source>
</evidence>
<feature type="domain" description="Atrophied bacterial Ig" evidence="7">
    <location>
        <begin position="376"/>
        <end position="437"/>
    </location>
</feature>
<gene>
    <name evidence="8" type="ORF">GCM10017591_11260</name>
</gene>
<feature type="chain" id="PRO_5040922532" description="Family 43 glycosylhydrolase" evidence="5">
    <location>
        <begin position="32"/>
        <end position="1149"/>
    </location>
</feature>
<dbReference type="CDD" id="cd18819">
    <property type="entry name" value="GH43_LbAraf43-like"/>
    <property type="match status" value="1"/>
</dbReference>
<evidence type="ECO:0000313" key="8">
    <source>
        <dbReference type="EMBL" id="GLJ95064.1"/>
    </source>
</evidence>
<evidence type="ECO:0000259" key="7">
    <source>
        <dbReference type="Pfam" id="PF20578"/>
    </source>
</evidence>
<dbReference type="InterPro" id="IPR023296">
    <property type="entry name" value="Glyco_hydro_beta-prop_sf"/>
</dbReference>
<dbReference type="SUPFAM" id="SSF75005">
    <property type="entry name" value="Arabinanase/levansucrase/invertase"/>
    <property type="match status" value="2"/>
</dbReference>
<reference evidence="8" key="2">
    <citation type="submission" date="2023-01" db="EMBL/GenBank/DDBJ databases">
        <authorList>
            <person name="Sun Q."/>
            <person name="Evtushenko L."/>
        </authorList>
    </citation>
    <scope>NUCLEOTIDE SEQUENCE</scope>
    <source>
        <strain evidence="8">VKM Ac-1940</strain>
    </source>
</reference>
<dbReference type="AlphaFoldDB" id="A0A9W6HMD8"/>
<evidence type="ECO:0000256" key="1">
    <source>
        <dbReference type="ARBA" id="ARBA00009865"/>
    </source>
</evidence>
<dbReference type="GO" id="GO:0004553">
    <property type="term" value="F:hydrolase activity, hydrolyzing O-glycosyl compounds"/>
    <property type="evidence" value="ECO:0007669"/>
    <property type="project" value="InterPro"/>
</dbReference>
<evidence type="ECO:0000256" key="3">
    <source>
        <dbReference type="ARBA" id="ARBA00022801"/>
    </source>
</evidence>
<sequence length="1149" mass="120364">MAMKSWRRVSAAGAAIAALALSTLVPVSALAATTPDPDVLVHYDFAVDGVVTDVSGHGNDGTIVGTGARVSGGELTLPGGGAGSGAGYVRFPAGIFDGKDTLTVSTWLRNDTGSGNYAAMFFGSGTGSAPAQYWLLNPRNPAGRFKTVITNGSQPSSPWNTEYGISPTTGSQGVNGPTTGSEWAMYTTVITPTSITGYYNGALVGTVATSRTVSQFGTGLVGYIGRSTYNDPYYKGGVDDVLVATTAYSAAQVAELFHGNERTSAAQTQAALTADADALTLPSEATSDLTLPATGATNLSHISWASSTPGVIASDGRLTRPGDGEGDATVTLTATLTLAGRSLTRDYTVMVPALDAQRDLERSADAFDLGIRVTAQDVALASQWQGATVGWASSAPAVLSPAGAVKRGDADATATLTATFTRDGRTASRTYDVTVRSRDVGQVAAYVRSGDTARTDVLHLAAGADGASLVALNNDKGVLYPTYGTGTSRFANPTLFRKPDGTFGLVASDNASNGRIFVYSSKDLVTFTDQKWALTNTQGIVVSRADVRYDNGTRQYRLTLRTPSGSAYEVTTADFSTFSAPVATSPSTVPSVTGLPTGAVEASALRVSQAELTRVQTALGRIVNTSVDAGPDLTVQAGGTLDLPSKVDLGYSDGSSKKLGVDWDTSGVDLSRAGSYTVTGTVRQPTYGDAKGILVPERADPWVYRDDERTGSAEYYLTGSYPTTQAKPGVGYDRIVLRRADSINGLTTASENVLLWARGAASPDTSNGSTVASDNYRYFWAPELHRINGDWYILFTSSRSSNVWDIRPTIMRAPGDSDPMVASNWKVLGYVKAAPGDSAAFTSFSLDMTYFEAAGKHYLVWAEKPGSSDLRMAEIDPSDPTQLTSRSILLSTPNYAWERTSSQVINEGPAVIASDREVFVFFSASEVNETYAVGMLRAPLDGDLMNPATWTKTGYPLLTSDDFGGAQNGPGHNSFTLDENGNPVIVYHARPPVSEWPAGADGGLNDPSRHARVKTVHFAVDGSAVLNQTREEELAPAFRTVTRTVTVLPAPEPVLNVTTSVTTRCVAGKVVQVVTVTNGESIPVTLSATGAYGTRSWGAVAAGKTLSAAISTRVGAIPSGEITVQGSATKDGKTVRFERSTPYTAVSCG</sequence>
<evidence type="ECO:0000256" key="2">
    <source>
        <dbReference type="ARBA" id="ARBA00022729"/>
    </source>
</evidence>
<dbReference type="PANTHER" id="PTHR43817:SF1">
    <property type="entry name" value="HYDROLASE, FAMILY 43, PUTATIVE (AFU_ORTHOLOGUE AFUA_3G01660)-RELATED"/>
    <property type="match status" value="1"/>
</dbReference>
<dbReference type="SUPFAM" id="SSF49899">
    <property type="entry name" value="Concanavalin A-like lectins/glucanases"/>
    <property type="match status" value="1"/>
</dbReference>
<dbReference type="PANTHER" id="PTHR43817">
    <property type="entry name" value="GLYCOSYL HYDROLASE"/>
    <property type="match status" value="1"/>
</dbReference>
<dbReference type="InterPro" id="IPR006710">
    <property type="entry name" value="Glyco_hydro_43"/>
</dbReference>
<evidence type="ECO:0000313" key="9">
    <source>
        <dbReference type="Proteomes" id="UP001142291"/>
    </source>
</evidence>
<feature type="signal peptide" evidence="5">
    <location>
        <begin position="1"/>
        <end position="31"/>
    </location>
</feature>
<comment type="similarity">
    <text evidence="1">Belongs to the glycosyl hydrolase 43 family.</text>
</comment>
<dbReference type="InterPro" id="IPR013320">
    <property type="entry name" value="ConA-like_dom_sf"/>
</dbReference>
<evidence type="ECO:0000259" key="6">
    <source>
        <dbReference type="Pfam" id="PF07532"/>
    </source>
</evidence>
<dbReference type="Gene3D" id="2.115.10.20">
    <property type="entry name" value="Glycosyl hydrolase domain, family 43"/>
    <property type="match status" value="2"/>
</dbReference>
<proteinExistence type="inferred from homology"/>
<dbReference type="RefSeq" id="WP_204964516.1">
    <property type="nucleotide sequence ID" value="NZ_BAAAUR010000004.1"/>
</dbReference>
<dbReference type="InterPro" id="IPR011081">
    <property type="entry name" value="Big_4"/>
</dbReference>